<dbReference type="AlphaFoldDB" id="A0A9W7WI23"/>
<gene>
    <name evidence="1" type="ORF">IRJ41_000805</name>
</gene>
<proteinExistence type="predicted"/>
<organism evidence="1 2">
    <name type="scientific">Triplophysa rosa</name>
    <name type="common">Cave loach</name>
    <dbReference type="NCBI Taxonomy" id="992332"/>
    <lineage>
        <taxon>Eukaryota</taxon>
        <taxon>Metazoa</taxon>
        <taxon>Chordata</taxon>
        <taxon>Craniata</taxon>
        <taxon>Vertebrata</taxon>
        <taxon>Euteleostomi</taxon>
        <taxon>Actinopterygii</taxon>
        <taxon>Neopterygii</taxon>
        <taxon>Teleostei</taxon>
        <taxon>Ostariophysi</taxon>
        <taxon>Cypriniformes</taxon>
        <taxon>Nemacheilidae</taxon>
        <taxon>Triplophysa</taxon>
    </lineage>
</organism>
<reference evidence="1" key="1">
    <citation type="submission" date="2021-02" db="EMBL/GenBank/DDBJ databases">
        <title>Comparative genomics reveals that relaxation of natural selection precedes convergent phenotypic evolution of cavefish.</title>
        <authorList>
            <person name="Peng Z."/>
        </authorList>
    </citation>
    <scope>NUCLEOTIDE SEQUENCE</scope>
    <source>
        <tissue evidence="1">Muscle</tissue>
    </source>
</reference>
<comment type="caution">
    <text evidence="1">The sequence shown here is derived from an EMBL/GenBank/DDBJ whole genome shotgun (WGS) entry which is preliminary data.</text>
</comment>
<keyword evidence="2" id="KW-1185">Reference proteome</keyword>
<dbReference type="EMBL" id="JAFHDT010000014">
    <property type="protein sequence ID" value="KAI7800341.1"/>
    <property type="molecule type" value="Genomic_DNA"/>
</dbReference>
<feature type="non-terminal residue" evidence="1">
    <location>
        <position position="1"/>
    </location>
</feature>
<evidence type="ECO:0000313" key="1">
    <source>
        <dbReference type="EMBL" id="KAI7800341.1"/>
    </source>
</evidence>
<protein>
    <submittedName>
        <fullName evidence="1">Uncharacterized protein</fullName>
    </submittedName>
</protein>
<evidence type="ECO:0000313" key="2">
    <source>
        <dbReference type="Proteomes" id="UP001059041"/>
    </source>
</evidence>
<name>A0A9W7WI23_TRIRA</name>
<accession>A0A9W7WI23</accession>
<sequence>RIDKSSIAALRARTKKSIQIQLETFCRSDKGTIWQLDFNGAFKGHKEAESPLGVRLVVRPCPKGLGMNRYRGCRTSISETFVTLTSDREEPAVIIPILRWFRIQKWENIPNRSTVHAPQAWSRLLRKYSLIYLFFNPVTVQIAFDKFFKFKYKINNNNFNYIKTYTTLTS</sequence>
<dbReference type="Proteomes" id="UP001059041">
    <property type="component" value="Linkage Group LG14"/>
</dbReference>